<sequence length="85" mass="10002">MGHSKNSPWVEKHDRHEQRSDVSNVRGDMKKHGAGIYNWGSIGDEIFEERQVHPRKSLIMEQTSDNGKVQLLDDKQFTKLRRWSQ</sequence>
<evidence type="ECO:0000256" key="1">
    <source>
        <dbReference type="SAM" id="MobiDB-lite"/>
    </source>
</evidence>
<name>A0A8H7PKM9_MORIS</name>
<dbReference type="OrthoDB" id="2122308at2759"/>
<keyword evidence="4" id="KW-1185">Reference proteome</keyword>
<accession>A0A8H7PKM9</accession>
<evidence type="ECO:0000259" key="2">
    <source>
        <dbReference type="Pfam" id="PF04774"/>
    </source>
</evidence>
<dbReference type="InterPro" id="IPR006861">
    <property type="entry name" value="HABP4_PAIRBP1-bd"/>
</dbReference>
<organism evidence="3 4">
    <name type="scientific">Mortierella isabellina</name>
    <name type="common">Filamentous fungus</name>
    <name type="synonym">Umbelopsis isabellina</name>
    <dbReference type="NCBI Taxonomy" id="91625"/>
    <lineage>
        <taxon>Eukaryota</taxon>
        <taxon>Fungi</taxon>
        <taxon>Fungi incertae sedis</taxon>
        <taxon>Mucoromycota</taxon>
        <taxon>Mucoromycotina</taxon>
        <taxon>Umbelopsidomycetes</taxon>
        <taxon>Umbelopsidales</taxon>
        <taxon>Umbelopsidaceae</taxon>
        <taxon>Umbelopsis</taxon>
    </lineage>
</organism>
<dbReference type="AlphaFoldDB" id="A0A8H7PKM9"/>
<dbReference type="Pfam" id="PF04774">
    <property type="entry name" value="HABP4_PAI-RBP1"/>
    <property type="match status" value="1"/>
</dbReference>
<gene>
    <name evidence="3" type="ORF">INT43_001102</name>
</gene>
<feature type="compositionally biased region" description="Basic and acidic residues" evidence="1">
    <location>
        <begin position="10"/>
        <end position="20"/>
    </location>
</feature>
<proteinExistence type="predicted"/>
<reference evidence="3" key="1">
    <citation type="submission" date="2020-12" db="EMBL/GenBank/DDBJ databases">
        <title>Metabolic potential, ecology and presence of endohyphal bacteria is reflected in genomic diversity of Mucoromycotina.</title>
        <authorList>
            <person name="Muszewska A."/>
            <person name="Okrasinska A."/>
            <person name="Steczkiewicz K."/>
            <person name="Drgas O."/>
            <person name="Orlowska M."/>
            <person name="Perlinska-Lenart U."/>
            <person name="Aleksandrzak-Piekarczyk T."/>
            <person name="Szatraj K."/>
            <person name="Zielenkiewicz U."/>
            <person name="Pilsyk S."/>
            <person name="Malc E."/>
            <person name="Mieczkowski P."/>
            <person name="Kruszewska J.S."/>
            <person name="Biernat P."/>
            <person name="Pawlowska J."/>
        </authorList>
    </citation>
    <scope>NUCLEOTIDE SEQUENCE</scope>
    <source>
        <strain evidence="3">WA0000067209</strain>
    </source>
</reference>
<feature type="region of interest" description="Disordered" evidence="1">
    <location>
        <begin position="1"/>
        <end position="30"/>
    </location>
</feature>
<protein>
    <recommendedName>
        <fullName evidence="2">Hyaluronan/mRNA-binding protein domain-containing protein</fullName>
    </recommendedName>
</protein>
<feature type="domain" description="Hyaluronan/mRNA-binding protein" evidence="2">
    <location>
        <begin position="13"/>
        <end position="65"/>
    </location>
</feature>
<evidence type="ECO:0000313" key="3">
    <source>
        <dbReference type="EMBL" id="KAG2175455.1"/>
    </source>
</evidence>
<comment type="caution">
    <text evidence="3">The sequence shown here is derived from an EMBL/GenBank/DDBJ whole genome shotgun (WGS) entry which is preliminary data.</text>
</comment>
<evidence type="ECO:0000313" key="4">
    <source>
        <dbReference type="Proteomes" id="UP000654370"/>
    </source>
</evidence>
<dbReference type="EMBL" id="JAEPQZ010000011">
    <property type="protein sequence ID" value="KAG2175455.1"/>
    <property type="molecule type" value="Genomic_DNA"/>
</dbReference>
<dbReference type="Proteomes" id="UP000654370">
    <property type="component" value="Unassembled WGS sequence"/>
</dbReference>